<dbReference type="GO" id="GO:0003997">
    <property type="term" value="F:acyl-CoA oxidase activity"/>
    <property type="evidence" value="ECO:0007669"/>
    <property type="project" value="InterPro"/>
</dbReference>
<dbReference type="InterPro" id="IPR055060">
    <property type="entry name" value="ACOX_C_alpha1"/>
</dbReference>
<name>A0AAV9ZS49_9AGAR</name>
<dbReference type="InterPro" id="IPR036250">
    <property type="entry name" value="AcylCo_DH-like_C"/>
</dbReference>
<dbReference type="InterPro" id="IPR009100">
    <property type="entry name" value="AcylCoA_DH/oxidase_NM_dom_sf"/>
</dbReference>
<dbReference type="AlphaFoldDB" id="A0AAV9ZS49"/>
<feature type="domain" description="Acyl-CoA oxidase C-alpha1" evidence="1">
    <location>
        <begin position="262"/>
        <end position="398"/>
    </location>
</feature>
<keyword evidence="3" id="KW-1185">Reference proteome</keyword>
<protein>
    <submittedName>
        <fullName evidence="2">Acyl-CoA dehydrogenase NM domain-like protein</fullName>
    </submittedName>
</protein>
<dbReference type="Pfam" id="PF22924">
    <property type="entry name" value="ACOX_C_alpha1"/>
    <property type="match status" value="1"/>
</dbReference>
<dbReference type="InterPro" id="IPR012258">
    <property type="entry name" value="Acyl-CoA_oxidase"/>
</dbReference>
<dbReference type="GO" id="GO:0005777">
    <property type="term" value="C:peroxisome"/>
    <property type="evidence" value="ECO:0007669"/>
    <property type="project" value="InterPro"/>
</dbReference>
<dbReference type="PANTHER" id="PTHR10909">
    <property type="entry name" value="ELECTRON TRANSPORT OXIDOREDUCTASE"/>
    <property type="match status" value="1"/>
</dbReference>
<organism evidence="2 3">
    <name type="scientific">Favolaschia claudopus</name>
    <dbReference type="NCBI Taxonomy" id="2862362"/>
    <lineage>
        <taxon>Eukaryota</taxon>
        <taxon>Fungi</taxon>
        <taxon>Dikarya</taxon>
        <taxon>Basidiomycota</taxon>
        <taxon>Agaricomycotina</taxon>
        <taxon>Agaricomycetes</taxon>
        <taxon>Agaricomycetidae</taxon>
        <taxon>Agaricales</taxon>
        <taxon>Marasmiineae</taxon>
        <taxon>Mycenaceae</taxon>
        <taxon>Favolaschia</taxon>
    </lineage>
</organism>
<reference evidence="2 3" key="1">
    <citation type="journal article" date="2024" name="J Genomics">
        <title>Draft genome sequencing and assembly of Favolaschia claudopus CIRM-BRFM 2984 isolated from oak limbs.</title>
        <authorList>
            <person name="Navarro D."/>
            <person name="Drula E."/>
            <person name="Chaduli D."/>
            <person name="Cazenave R."/>
            <person name="Ahrendt S."/>
            <person name="Wang J."/>
            <person name="Lipzen A."/>
            <person name="Daum C."/>
            <person name="Barry K."/>
            <person name="Grigoriev I.V."/>
            <person name="Favel A."/>
            <person name="Rosso M.N."/>
            <person name="Martin F."/>
        </authorList>
    </citation>
    <scope>NUCLEOTIDE SEQUENCE [LARGE SCALE GENOMIC DNA]</scope>
    <source>
        <strain evidence="2 3">CIRM-BRFM 2984</strain>
    </source>
</reference>
<dbReference type="GO" id="GO:0071949">
    <property type="term" value="F:FAD binding"/>
    <property type="evidence" value="ECO:0007669"/>
    <property type="project" value="InterPro"/>
</dbReference>
<sequence length="556" mass="61330">MSFQMRPSQTLCPSFERELSQNYLNTTQFQSGEDAYLRAEAIAHVHKLSLNDIILLSPKFWNMHTDPIICLDGAATTLLTIQYNLAVGTLGAFVSERNDLAEIVNNLMEFRAIGQFCLTELDHGLDAFHLETTATRLKDGSFELHTPHPGAAKFMPPTLPVLGKPCFAIVFAQLVASGTSYGIRQFLVCLNDGRRMSPGISARILPHRGNSDPVNHCLTTFTRVILPPSALLGDLHTSIPPRLQFFASIWRVAVGTLALTSIAVPGLAIAAHIALKYSLRRVVHSDGAQVPIFNFRTQQIPILNTIARAYVIRAFHLKAVEYFVDDAVNPFVQHGIATCFKAVVSRDFLDSQGTLAERCGAQGLFGHNRLIALHDEMRAIAIAEGDVLVLSIRLATELLLEKYAMPIASYPNSLLAIREKALIAKYRSVVTAGGHRSAKFASHVIPHCERIVRAIGYRIAYEAAIAANVAQGLIDLFVYTVVKSDLAWYIEDQLLTSDELEDLQDAAIRSCLPHAEKWVAELEVERYVSAPIVSEAAWNKFRGRLSSIGQEPIAKL</sequence>
<dbReference type="Gene3D" id="2.40.110.10">
    <property type="entry name" value="Butyryl-CoA Dehydrogenase, subunit A, domain 2"/>
    <property type="match status" value="1"/>
</dbReference>
<dbReference type="GO" id="GO:0033540">
    <property type="term" value="P:fatty acid beta-oxidation using acyl-CoA oxidase"/>
    <property type="evidence" value="ECO:0007669"/>
    <property type="project" value="TreeGrafter"/>
</dbReference>
<comment type="caution">
    <text evidence="2">The sequence shown here is derived from an EMBL/GenBank/DDBJ whole genome shotgun (WGS) entry which is preliminary data.</text>
</comment>
<dbReference type="Proteomes" id="UP001362999">
    <property type="component" value="Unassembled WGS sequence"/>
</dbReference>
<evidence type="ECO:0000313" key="2">
    <source>
        <dbReference type="EMBL" id="KAK6988896.1"/>
    </source>
</evidence>
<proteinExistence type="predicted"/>
<accession>A0AAV9ZS49</accession>
<dbReference type="SUPFAM" id="SSF56645">
    <property type="entry name" value="Acyl-CoA dehydrogenase NM domain-like"/>
    <property type="match status" value="1"/>
</dbReference>
<evidence type="ECO:0000259" key="1">
    <source>
        <dbReference type="Pfam" id="PF22924"/>
    </source>
</evidence>
<dbReference type="GO" id="GO:0055088">
    <property type="term" value="P:lipid homeostasis"/>
    <property type="evidence" value="ECO:0007669"/>
    <property type="project" value="TreeGrafter"/>
</dbReference>
<dbReference type="Gene3D" id="1.20.140.10">
    <property type="entry name" value="Butyryl-CoA Dehydrogenase, subunit A, domain 3"/>
    <property type="match status" value="1"/>
</dbReference>
<dbReference type="SUPFAM" id="SSF47203">
    <property type="entry name" value="Acyl-CoA dehydrogenase C-terminal domain-like"/>
    <property type="match status" value="1"/>
</dbReference>
<dbReference type="GO" id="GO:0005504">
    <property type="term" value="F:fatty acid binding"/>
    <property type="evidence" value="ECO:0007669"/>
    <property type="project" value="TreeGrafter"/>
</dbReference>
<gene>
    <name evidence="2" type="ORF">R3P38DRAFT_3439624</name>
</gene>
<dbReference type="PANTHER" id="PTHR10909:SF382">
    <property type="entry name" value="ACYL-COENZYME A OXIDASE"/>
    <property type="match status" value="1"/>
</dbReference>
<dbReference type="EMBL" id="JAWWNJ010000119">
    <property type="protein sequence ID" value="KAK6988896.1"/>
    <property type="molecule type" value="Genomic_DNA"/>
</dbReference>
<dbReference type="InterPro" id="IPR046373">
    <property type="entry name" value="Acyl-CoA_Oxase/DH_mid-dom_sf"/>
</dbReference>
<evidence type="ECO:0000313" key="3">
    <source>
        <dbReference type="Proteomes" id="UP001362999"/>
    </source>
</evidence>